<feature type="transmembrane region" description="Helical" evidence="2">
    <location>
        <begin position="318"/>
        <end position="346"/>
    </location>
</feature>
<feature type="compositionally biased region" description="Basic and acidic residues" evidence="1">
    <location>
        <begin position="446"/>
        <end position="461"/>
    </location>
</feature>
<feature type="region of interest" description="Disordered" evidence="1">
    <location>
        <begin position="404"/>
        <end position="474"/>
    </location>
</feature>
<accession>A0A8H4QRC2</accession>
<keyword evidence="2" id="KW-1133">Transmembrane helix</keyword>
<keyword evidence="2" id="KW-0472">Membrane</keyword>
<keyword evidence="2" id="KW-0812">Transmembrane</keyword>
<evidence type="ECO:0000256" key="1">
    <source>
        <dbReference type="SAM" id="MobiDB-lite"/>
    </source>
</evidence>
<reference evidence="3 4" key="1">
    <citation type="submission" date="2019-12" db="EMBL/GenBank/DDBJ databases">
        <authorList>
            <person name="Floudas D."/>
            <person name="Bentzer J."/>
            <person name="Ahren D."/>
            <person name="Johansson T."/>
            <person name="Persson P."/>
            <person name="Tunlid A."/>
        </authorList>
    </citation>
    <scope>NUCLEOTIDE SEQUENCE [LARGE SCALE GENOMIC DNA]</scope>
    <source>
        <strain evidence="3 4">CBS 102.39</strain>
    </source>
</reference>
<dbReference type="Gene3D" id="2.60.120.260">
    <property type="entry name" value="Galactose-binding domain-like"/>
    <property type="match status" value="2"/>
</dbReference>
<feature type="compositionally biased region" description="Polar residues" evidence="1">
    <location>
        <begin position="424"/>
        <end position="443"/>
    </location>
</feature>
<dbReference type="AlphaFoldDB" id="A0A8H4QRC2"/>
<sequence>MSGAVFVDDTDSGITYSGPWFAAEEGSFDAFGNFGSPNDGTLHGINSSGAFSYTFIGSNLLIGSTIQFPTVGGVTNPSWQCIVDGQALQSVTYTFSNNRLRICEQDGLSDNPHTVTVKVDVADNHTFWLDTIEFAPFPDTPVATAKINYDTTVPAVLLGLQQGNWTSRFPGYYTQQSGPSFTYEFYGVSILWRGFYFSDLPTDPTTATYSIDGQAPVSFDLNGNSAKGPGHQYSQVFFQTPLLEPNNHTLTVSYQGDSTKTPLALESLEVQNGISTSSMSSTALGQNTVASSTPASTSTFPGNSASSTAMITAGRKTFVSIGAIIGGVVGGIGLILIIVAIVIVILKKRNRNRRHGSHLQTAQLVHPFPFPDTRENPATQTELPLSPLRSPYFVPPLRKNASGVSNAIASPNSSASPPRAHTAHAQSAQSLSTLSYTRSSDQDQGGVRRDLDSGLRFRSGDELVALQPPRYTAE</sequence>
<proteinExistence type="predicted"/>
<feature type="compositionally biased region" description="Low complexity" evidence="1">
    <location>
        <begin position="405"/>
        <end position="418"/>
    </location>
</feature>
<keyword evidence="4" id="KW-1185">Reference proteome</keyword>
<organism evidence="3 4">
    <name type="scientific">Agrocybe pediades</name>
    <dbReference type="NCBI Taxonomy" id="84607"/>
    <lineage>
        <taxon>Eukaryota</taxon>
        <taxon>Fungi</taxon>
        <taxon>Dikarya</taxon>
        <taxon>Basidiomycota</taxon>
        <taxon>Agaricomycotina</taxon>
        <taxon>Agaricomycetes</taxon>
        <taxon>Agaricomycetidae</taxon>
        <taxon>Agaricales</taxon>
        <taxon>Agaricineae</taxon>
        <taxon>Strophariaceae</taxon>
        <taxon>Agrocybe</taxon>
    </lineage>
</organism>
<evidence type="ECO:0000313" key="4">
    <source>
        <dbReference type="Proteomes" id="UP000521872"/>
    </source>
</evidence>
<gene>
    <name evidence="3" type="ORF">D9613_002597</name>
</gene>
<evidence type="ECO:0000256" key="2">
    <source>
        <dbReference type="SAM" id="Phobius"/>
    </source>
</evidence>
<protein>
    <submittedName>
        <fullName evidence="3">Uncharacterized protein</fullName>
    </submittedName>
</protein>
<comment type="caution">
    <text evidence="3">The sequence shown here is derived from an EMBL/GenBank/DDBJ whole genome shotgun (WGS) entry which is preliminary data.</text>
</comment>
<dbReference type="EMBL" id="JAACJL010000044">
    <property type="protein sequence ID" value="KAF4615483.1"/>
    <property type="molecule type" value="Genomic_DNA"/>
</dbReference>
<feature type="region of interest" description="Disordered" evidence="1">
    <location>
        <begin position="368"/>
        <end position="387"/>
    </location>
</feature>
<evidence type="ECO:0000313" key="3">
    <source>
        <dbReference type="EMBL" id="KAF4615483.1"/>
    </source>
</evidence>
<dbReference type="Proteomes" id="UP000521872">
    <property type="component" value="Unassembled WGS sequence"/>
</dbReference>
<name>A0A8H4QRC2_9AGAR</name>